<accession>A0ABQ0JDW2</accession>
<evidence type="ECO:0000313" key="3">
    <source>
        <dbReference type="Proteomes" id="UP000029223"/>
    </source>
</evidence>
<proteinExistence type="predicted"/>
<sequence>MSSQDSETLEHLHQLKVQLEQLRLAQRDASLKSRREQTILKRFISTLSNTHIGSHSRIDDKLIELRQELEHNKDISSLVPKFAILERLIGQRAATMEKQHVSLEEQTRRSGETLQRISGLPAQIKRDLRSVLAYNDKSSLKLTDNAVKLLAIYERAVKIITSNSALVSKEPEPSENSGILLSLNDELQNLITELDFDGEPGEQLFEIRYKLLTDSTGNQLLEHTLQVLRLVD</sequence>
<organism evidence="2 3">
    <name type="scientific">Vibrio variabilis</name>
    <dbReference type="NCBI Taxonomy" id="990271"/>
    <lineage>
        <taxon>Bacteria</taxon>
        <taxon>Pseudomonadati</taxon>
        <taxon>Pseudomonadota</taxon>
        <taxon>Gammaproteobacteria</taxon>
        <taxon>Vibrionales</taxon>
        <taxon>Vibrionaceae</taxon>
        <taxon>Vibrio</taxon>
    </lineage>
</organism>
<feature type="domain" description="DGC-associated coil" evidence="1">
    <location>
        <begin position="3"/>
        <end position="231"/>
    </location>
</feature>
<evidence type="ECO:0000313" key="2">
    <source>
        <dbReference type="EMBL" id="GAL26954.1"/>
    </source>
</evidence>
<reference evidence="3" key="1">
    <citation type="submission" date="2014-09" db="EMBL/GenBank/DDBJ databases">
        <title>Vibrio variabilis JCM 19239. (C206) whole genome shotgun sequence.</title>
        <authorList>
            <person name="Sawabe T."/>
            <person name="Meirelles P."/>
            <person name="Nakanishi M."/>
            <person name="Sayaka M."/>
            <person name="Hattori M."/>
            <person name="Ohkuma M."/>
        </authorList>
    </citation>
    <scope>NUCLEOTIDE SEQUENCE [LARGE SCALE GENOMIC DNA]</scope>
    <source>
        <strain evidence="3">JCM 19239</strain>
    </source>
</reference>
<evidence type="ECO:0000259" key="1">
    <source>
        <dbReference type="Pfam" id="PF20975"/>
    </source>
</evidence>
<protein>
    <submittedName>
        <fullName evidence="2">GGDEF domain family protein</fullName>
    </submittedName>
</protein>
<name>A0ABQ0JDW2_9VIBR</name>
<dbReference type="InterPro" id="IPR048516">
    <property type="entry name" value="DGCcoil"/>
</dbReference>
<comment type="caution">
    <text evidence="2">The sequence shown here is derived from an EMBL/GenBank/DDBJ whole genome shotgun (WGS) entry which is preliminary data.</text>
</comment>
<dbReference type="Pfam" id="PF20975">
    <property type="entry name" value="DGCcoil"/>
    <property type="match status" value="1"/>
</dbReference>
<gene>
    <name evidence="2" type="ORF">JCM19239_7504</name>
</gene>
<dbReference type="Proteomes" id="UP000029223">
    <property type="component" value="Unassembled WGS sequence"/>
</dbReference>
<dbReference type="EMBL" id="BBMS01000023">
    <property type="protein sequence ID" value="GAL26954.1"/>
    <property type="molecule type" value="Genomic_DNA"/>
</dbReference>
<keyword evidence="3" id="KW-1185">Reference proteome</keyword>